<evidence type="ECO:0000259" key="8">
    <source>
        <dbReference type="PROSITE" id="PS51910"/>
    </source>
</evidence>
<evidence type="ECO:0000256" key="3">
    <source>
        <dbReference type="ARBA" id="ARBA00022473"/>
    </source>
</evidence>
<keyword evidence="5" id="KW-0732">Signal</keyword>
<dbReference type="EMBL" id="CH902635">
    <property type="protein sequence ID" value="EDV33744.2"/>
    <property type="molecule type" value="Genomic_DNA"/>
</dbReference>
<keyword evidence="10" id="KW-1185">Reference proteome</keyword>
<dbReference type="PROSITE" id="PS51910">
    <property type="entry name" value="GH18_2"/>
    <property type="match status" value="1"/>
</dbReference>
<dbReference type="InterPro" id="IPR050314">
    <property type="entry name" value="Glycosyl_Hydrlase_18"/>
</dbReference>
<proteinExistence type="inferred from homology"/>
<dbReference type="PANTHER" id="PTHR11177:SF235">
    <property type="entry name" value="CHITINASE-LIKE PROTEIN IDGF1-RELATED"/>
    <property type="match status" value="1"/>
</dbReference>
<dbReference type="InterPro" id="IPR011583">
    <property type="entry name" value="Chitinase_II/V-like_cat"/>
</dbReference>
<name>B3MZE3_DROAN</name>
<comment type="similarity">
    <text evidence="2">Belongs to the glycosyl hydrolase 18 family. IDGF subfamily.</text>
</comment>
<accession>B3MZE3</accession>
<dbReference type="Gene3D" id="3.10.50.10">
    <property type="match status" value="1"/>
</dbReference>
<dbReference type="CDD" id="cd02873">
    <property type="entry name" value="GH18_IDGF"/>
    <property type="match status" value="1"/>
</dbReference>
<dbReference type="FunCoup" id="B3MZE3">
    <property type="interactions" value="58"/>
</dbReference>
<dbReference type="OrthoDB" id="76388at2759"/>
<evidence type="ECO:0000256" key="4">
    <source>
        <dbReference type="ARBA" id="ARBA00022525"/>
    </source>
</evidence>
<keyword evidence="4" id="KW-0964">Secreted</keyword>
<dbReference type="SUPFAM" id="SSF54556">
    <property type="entry name" value="Chitinase insertion domain"/>
    <property type="match status" value="1"/>
</dbReference>
<gene>
    <name evidence="9" type="primary">Dana\GF19161</name>
    <name evidence="9" type="synonym">dana_GLEANR_20875</name>
    <name evidence="9" type="ORF">GF19161</name>
</gene>
<dbReference type="GO" id="GO:0042060">
    <property type="term" value="P:wound healing"/>
    <property type="evidence" value="ECO:0007669"/>
    <property type="project" value="EnsemblMetazoa"/>
</dbReference>
<dbReference type="AlphaFoldDB" id="B3MZE3"/>
<evidence type="ECO:0000256" key="5">
    <source>
        <dbReference type="ARBA" id="ARBA00022729"/>
    </source>
</evidence>
<sequence length="518" mass="56989">MFVFGFVCQPPCPSRSPHGSQSDVPNSFFISKLSQAHIVSLAQVPHRSYSQRVHFKFGSQPRFSFSFSLNASTTSPMKFFALLSLLLGSLAIGQISAANTHHLLCYYDGSSFIREGLSKLILSDLEPALQYCTHLIYGYAGINPSSNKLVSNNEKLDLDLGSSLFRQVTSLKRKYPALKVLLSVGGDKDVVDPDNNKYLTLLESSNARIPFINSAHSLVKTYGFDGLDLAWQFPKNKAKKVHGGIGKFWKGFKKIFTGNFIVDEKAEEHKEEFTALVRELKNAFRPDGYLLGVSVLPNVNSSLFFDVPALINNLDYVNLHAYDFQTPERNNEVADFPAPIYELNERNPEANVNYQVKYWTQNRAPASKINVGLATYGRAWKLTKDSGLTGLPPVAEADGVAPAGTQTQVPGLLSWPEVCAKLPNPANQHLKGADGPLRKVGDPTRRFGSYAYRSADDSGDNGVWVGYEDPDTAAIKAEYVKREGLGGIAVVDLSFDDFRGGCTGGDKFPILRKIKGSL</sequence>
<keyword evidence="7" id="KW-0325">Glycoprotein</keyword>
<protein>
    <recommendedName>
        <fullName evidence="8">GH18 domain-containing protein</fullName>
    </recommendedName>
</protein>
<evidence type="ECO:0000256" key="6">
    <source>
        <dbReference type="ARBA" id="ARBA00023157"/>
    </source>
</evidence>
<dbReference type="GO" id="GO:0018990">
    <property type="term" value="P:ecdysis, chitin-based cuticle"/>
    <property type="evidence" value="ECO:0007669"/>
    <property type="project" value="EnsemblMetazoa"/>
</dbReference>
<keyword evidence="9" id="KW-0326">Glycosidase</keyword>
<dbReference type="GO" id="GO:0008061">
    <property type="term" value="F:chitin binding"/>
    <property type="evidence" value="ECO:0007669"/>
    <property type="project" value="InterPro"/>
</dbReference>
<dbReference type="GO" id="GO:0005576">
    <property type="term" value="C:extracellular region"/>
    <property type="evidence" value="ECO:0007669"/>
    <property type="project" value="UniProtKB-SubCell"/>
</dbReference>
<dbReference type="PANTHER" id="PTHR11177">
    <property type="entry name" value="CHITINASE"/>
    <property type="match status" value="1"/>
</dbReference>
<keyword evidence="9" id="KW-0378">Hydrolase</keyword>
<dbReference type="InterPro" id="IPR001223">
    <property type="entry name" value="Glyco_hydro18_cat"/>
</dbReference>
<dbReference type="SMR" id="B3MZE3"/>
<dbReference type="STRING" id="7217.B3MZE3"/>
<organism evidence="9 10">
    <name type="scientific">Drosophila ananassae</name>
    <name type="common">Fruit fly</name>
    <dbReference type="NCBI Taxonomy" id="7217"/>
    <lineage>
        <taxon>Eukaryota</taxon>
        <taxon>Metazoa</taxon>
        <taxon>Ecdysozoa</taxon>
        <taxon>Arthropoda</taxon>
        <taxon>Hexapoda</taxon>
        <taxon>Insecta</taxon>
        <taxon>Pterygota</taxon>
        <taxon>Neoptera</taxon>
        <taxon>Endopterygota</taxon>
        <taxon>Diptera</taxon>
        <taxon>Brachycera</taxon>
        <taxon>Muscomorpha</taxon>
        <taxon>Ephydroidea</taxon>
        <taxon>Drosophilidae</taxon>
        <taxon>Drosophila</taxon>
        <taxon>Sophophora</taxon>
    </lineage>
</organism>
<evidence type="ECO:0000256" key="2">
    <source>
        <dbReference type="ARBA" id="ARBA00006606"/>
    </source>
</evidence>
<dbReference type="HOGENOM" id="CLU_002833_3_2_1"/>
<keyword evidence="3" id="KW-0217">Developmental protein</keyword>
<dbReference type="GO" id="GO:0005975">
    <property type="term" value="P:carbohydrate metabolic process"/>
    <property type="evidence" value="ECO:0007669"/>
    <property type="project" value="InterPro"/>
</dbReference>
<dbReference type="SMART" id="SM00636">
    <property type="entry name" value="Glyco_18"/>
    <property type="match status" value="1"/>
</dbReference>
<comment type="subcellular location">
    <subcellularLocation>
        <location evidence="1">Secreted</location>
    </subcellularLocation>
</comment>
<dbReference type="GO" id="GO:0040003">
    <property type="term" value="P:chitin-based cuticle development"/>
    <property type="evidence" value="ECO:0007669"/>
    <property type="project" value="EnsemblMetazoa"/>
</dbReference>
<dbReference type="GO" id="GO:0006032">
    <property type="term" value="P:chitin catabolic process"/>
    <property type="evidence" value="ECO:0007669"/>
    <property type="project" value="TreeGrafter"/>
</dbReference>
<dbReference type="InterPro" id="IPR015520">
    <property type="entry name" value="IDGF"/>
</dbReference>
<reference evidence="9 10" key="1">
    <citation type="journal article" date="2007" name="Nature">
        <title>Evolution of genes and genomes on the Drosophila phylogeny.</title>
        <authorList>
            <consortium name="Drosophila 12 Genomes Consortium"/>
            <person name="Clark A.G."/>
            <person name="Eisen M.B."/>
            <person name="Smith D.R."/>
            <person name="Bergman C.M."/>
            <person name="Oliver B."/>
            <person name="Markow T.A."/>
            <person name="Kaufman T.C."/>
            <person name="Kellis M."/>
            <person name="Gelbart W."/>
            <person name="Iyer V.N."/>
            <person name="Pollard D.A."/>
            <person name="Sackton T.B."/>
            <person name="Larracuente A.M."/>
            <person name="Singh N.D."/>
            <person name="Abad J.P."/>
            <person name="Abt D.N."/>
            <person name="Adryan B."/>
            <person name="Aguade M."/>
            <person name="Akashi H."/>
            <person name="Anderson W.W."/>
            <person name="Aquadro C.F."/>
            <person name="Ardell D.H."/>
            <person name="Arguello R."/>
            <person name="Artieri C.G."/>
            <person name="Barbash D.A."/>
            <person name="Barker D."/>
            <person name="Barsanti P."/>
            <person name="Batterham P."/>
            <person name="Batzoglou S."/>
            <person name="Begun D."/>
            <person name="Bhutkar A."/>
            <person name="Blanco E."/>
            <person name="Bosak S.A."/>
            <person name="Bradley R.K."/>
            <person name="Brand A.D."/>
            <person name="Brent M.R."/>
            <person name="Brooks A.N."/>
            <person name="Brown R.H."/>
            <person name="Butlin R.K."/>
            <person name="Caggese C."/>
            <person name="Calvi B.R."/>
            <person name="Bernardo de Carvalho A."/>
            <person name="Caspi A."/>
            <person name="Castrezana S."/>
            <person name="Celniker S.E."/>
            <person name="Chang J.L."/>
            <person name="Chapple C."/>
            <person name="Chatterji S."/>
            <person name="Chinwalla A."/>
            <person name="Civetta A."/>
            <person name="Clifton S.W."/>
            <person name="Comeron J.M."/>
            <person name="Costello J.C."/>
            <person name="Coyne J.A."/>
            <person name="Daub J."/>
            <person name="David R.G."/>
            <person name="Delcher A.L."/>
            <person name="Delehaunty K."/>
            <person name="Do C.B."/>
            <person name="Ebling H."/>
            <person name="Edwards K."/>
            <person name="Eickbush T."/>
            <person name="Evans J.D."/>
            <person name="Filipski A."/>
            <person name="Findeiss S."/>
            <person name="Freyhult E."/>
            <person name="Fulton L."/>
            <person name="Fulton R."/>
            <person name="Garcia A.C."/>
            <person name="Gardiner A."/>
            <person name="Garfield D.A."/>
            <person name="Garvin B.E."/>
            <person name="Gibson G."/>
            <person name="Gilbert D."/>
            <person name="Gnerre S."/>
            <person name="Godfrey J."/>
            <person name="Good R."/>
            <person name="Gotea V."/>
            <person name="Gravely B."/>
            <person name="Greenberg A.J."/>
            <person name="Griffiths-Jones S."/>
            <person name="Gross S."/>
            <person name="Guigo R."/>
            <person name="Gustafson E.A."/>
            <person name="Haerty W."/>
            <person name="Hahn M.W."/>
            <person name="Halligan D.L."/>
            <person name="Halpern A.L."/>
            <person name="Halter G.M."/>
            <person name="Han M.V."/>
            <person name="Heger A."/>
            <person name="Hillier L."/>
            <person name="Hinrichs A.S."/>
            <person name="Holmes I."/>
            <person name="Hoskins R.A."/>
            <person name="Hubisz M.J."/>
            <person name="Hultmark D."/>
            <person name="Huntley M.A."/>
            <person name="Jaffe D.B."/>
            <person name="Jagadeeshan S."/>
            <person name="Jeck W.R."/>
            <person name="Johnson J."/>
            <person name="Jones C.D."/>
            <person name="Jordan W.C."/>
            <person name="Karpen G.H."/>
            <person name="Kataoka E."/>
            <person name="Keightley P.D."/>
            <person name="Kheradpour P."/>
            <person name="Kirkness E.F."/>
            <person name="Koerich L.B."/>
            <person name="Kristiansen K."/>
            <person name="Kudrna D."/>
            <person name="Kulathinal R.J."/>
            <person name="Kumar S."/>
            <person name="Kwok R."/>
            <person name="Lander E."/>
            <person name="Langley C.H."/>
            <person name="Lapoint R."/>
            <person name="Lazzaro B.P."/>
            <person name="Lee S.J."/>
            <person name="Levesque L."/>
            <person name="Li R."/>
            <person name="Lin C.F."/>
            <person name="Lin M.F."/>
            <person name="Lindblad-Toh K."/>
            <person name="Llopart A."/>
            <person name="Long M."/>
            <person name="Low L."/>
            <person name="Lozovsky E."/>
            <person name="Lu J."/>
            <person name="Luo M."/>
            <person name="Machado C.A."/>
            <person name="Makalowski W."/>
            <person name="Marzo M."/>
            <person name="Matsuda M."/>
            <person name="Matzkin L."/>
            <person name="McAllister B."/>
            <person name="McBride C.S."/>
            <person name="McKernan B."/>
            <person name="McKernan K."/>
            <person name="Mendez-Lago M."/>
            <person name="Minx P."/>
            <person name="Mollenhauer M.U."/>
            <person name="Montooth K."/>
            <person name="Mount S.M."/>
            <person name="Mu X."/>
            <person name="Myers E."/>
            <person name="Negre B."/>
            <person name="Newfeld S."/>
            <person name="Nielsen R."/>
            <person name="Noor M.A."/>
            <person name="O'Grady P."/>
            <person name="Pachter L."/>
            <person name="Papaceit M."/>
            <person name="Parisi M.J."/>
            <person name="Parisi M."/>
            <person name="Parts L."/>
            <person name="Pedersen J.S."/>
            <person name="Pesole G."/>
            <person name="Phillippy A.M."/>
            <person name="Ponting C.P."/>
            <person name="Pop M."/>
            <person name="Porcelli D."/>
            <person name="Powell J.R."/>
            <person name="Prohaska S."/>
            <person name="Pruitt K."/>
            <person name="Puig M."/>
            <person name="Quesneville H."/>
            <person name="Ram K.R."/>
            <person name="Rand D."/>
            <person name="Rasmussen M.D."/>
            <person name="Reed L.K."/>
            <person name="Reenan R."/>
            <person name="Reily A."/>
            <person name="Remington K.A."/>
            <person name="Rieger T.T."/>
            <person name="Ritchie M.G."/>
            <person name="Robin C."/>
            <person name="Rogers Y.H."/>
            <person name="Rohde C."/>
            <person name="Rozas J."/>
            <person name="Rubenfield M.J."/>
            <person name="Ruiz A."/>
            <person name="Russo S."/>
            <person name="Salzberg S.L."/>
            <person name="Sanchez-Gracia A."/>
            <person name="Saranga D.J."/>
            <person name="Sato H."/>
            <person name="Schaeffer S.W."/>
            <person name="Schatz M.C."/>
            <person name="Schlenke T."/>
            <person name="Schwartz R."/>
            <person name="Segarra C."/>
            <person name="Singh R.S."/>
            <person name="Sirot L."/>
            <person name="Sirota M."/>
            <person name="Sisneros N.B."/>
            <person name="Smith C.D."/>
            <person name="Smith T.F."/>
            <person name="Spieth J."/>
            <person name="Stage D.E."/>
            <person name="Stark A."/>
            <person name="Stephan W."/>
            <person name="Strausberg R.L."/>
            <person name="Strempel S."/>
            <person name="Sturgill D."/>
            <person name="Sutton G."/>
            <person name="Sutton G.G."/>
            <person name="Tao W."/>
            <person name="Teichmann S."/>
            <person name="Tobari Y.N."/>
            <person name="Tomimura Y."/>
            <person name="Tsolas J.M."/>
            <person name="Valente V.L."/>
            <person name="Venter E."/>
            <person name="Venter J.C."/>
            <person name="Vicario S."/>
            <person name="Vieira F.G."/>
            <person name="Vilella A.J."/>
            <person name="Villasante A."/>
            <person name="Walenz B."/>
            <person name="Wang J."/>
            <person name="Wasserman M."/>
            <person name="Watts T."/>
            <person name="Wilson D."/>
            <person name="Wilson R.K."/>
            <person name="Wing R.A."/>
            <person name="Wolfner M.F."/>
            <person name="Wong A."/>
            <person name="Wong G.K."/>
            <person name="Wu C.I."/>
            <person name="Wu G."/>
            <person name="Yamamoto D."/>
            <person name="Yang H.P."/>
            <person name="Yang S.P."/>
            <person name="Yorke J.A."/>
            <person name="Yoshida K."/>
            <person name="Zdobnov E."/>
            <person name="Zhang P."/>
            <person name="Zhang Y."/>
            <person name="Zimin A.V."/>
            <person name="Baldwin J."/>
            <person name="Abdouelleil A."/>
            <person name="Abdulkadir J."/>
            <person name="Abebe A."/>
            <person name="Abera B."/>
            <person name="Abreu J."/>
            <person name="Acer S.C."/>
            <person name="Aftuck L."/>
            <person name="Alexander A."/>
            <person name="An P."/>
            <person name="Anderson E."/>
            <person name="Anderson S."/>
            <person name="Arachi H."/>
            <person name="Azer M."/>
            <person name="Bachantsang P."/>
            <person name="Barry A."/>
            <person name="Bayul T."/>
            <person name="Berlin A."/>
            <person name="Bessette D."/>
            <person name="Bloom T."/>
            <person name="Blye J."/>
            <person name="Boguslavskiy L."/>
            <person name="Bonnet C."/>
            <person name="Boukhgalter B."/>
            <person name="Bourzgui I."/>
            <person name="Brown A."/>
            <person name="Cahill P."/>
            <person name="Channer S."/>
            <person name="Cheshatsang Y."/>
            <person name="Chuda L."/>
            <person name="Citroen M."/>
            <person name="Collymore A."/>
            <person name="Cooke P."/>
            <person name="Costello M."/>
            <person name="D'Aco K."/>
            <person name="Daza R."/>
            <person name="De Haan G."/>
            <person name="DeGray S."/>
            <person name="DeMaso C."/>
            <person name="Dhargay N."/>
            <person name="Dooley K."/>
            <person name="Dooley E."/>
            <person name="Doricent M."/>
            <person name="Dorje P."/>
            <person name="Dorjee K."/>
            <person name="Dupes A."/>
            <person name="Elong R."/>
            <person name="Falk J."/>
            <person name="Farina A."/>
            <person name="Faro S."/>
            <person name="Ferguson D."/>
            <person name="Fisher S."/>
            <person name="Foley C.D."/>
            <person name="Franke A."/>
            <person name="Friedrich D."/>
            <person name="Gadbois L."/>
            <person name="Gearin G."/>
            <person name="Gearin C.R."/>
            <person name="Giannoukos G."/>
            <person name="Goode T."/>
            <person name="Graham J."/>
            <person name="Grandbois E."/>
            <person name="Grewal S."/>
            <person name="Gyaltsen K."/>
            <person name="Hafez N."/>
            <person name="Hagos B."/>
            <person name="Hall J."/>
            <person name="Henson C."/>
            <person name="Hollinger A."/>
            <person name="Honan T."/>
            <person name="Huard M.D."/>
            <person name="Hughes L."/>
            <person name="Hurhula B."/>
            <person name="Husby M.E."/>
            <person name="Kamat A."/>
            <person name="Kanga B."/>
            <person name="Kashin S."/>
            <person name="Khazanovich D."/>
            <person name="Kisner P."/>
            <person name="Lance K."/>
            <person name="Lara M."/>
            <person name="Lee W."/>
            <person name="Lennon N."/>
            <person name="Letendre F."/>
            <person name="LeVine R."/>
            <person name="Lipovsky A."/>
            <person name="Liu X."/>
            <person name="Liu J."/>
            <person name="Liu S."/>
            <person name="Lokyitsang T."/>
            <person name="Lokyitsang Y."/>
            <person name="Lubonja R."/>
            <person name="Lui A."/>
            <person name="MacDonald P."/>
            <person name="Magnisalis V."/>
            <person name="Maru K."/>
            <person name="Matthews C."/>
            <person name="McCusker W."/>
            <person name="McDonough S."/>
            <person name="Mehta T."/>
            <person name="Meldrim J."/>
            <person name="Meneus L."/>
            <person name="Mihai O."/>
            <person name="Mihalev A."/>
            <person name="Mihova T."/>
            <person name="Mittelman R."/>
            <person name="Mlenga V."/>
            <person name="Montmayeur A."/>
            <person name="Mulrain L."/>
            <person name="Navidi A."/>
            <person name="Naylor J."/>
            <person name="Negash T."/>
            <person name="Nguyen T."/>
            <person name="Nguyen N."/>
            <person name="Nicol R."/>
            <person name="Norbu C."/>
            <person name="Norbu N."/>
            <person name="Novod N."/>
            <person name="O'Neill B."/>
            <person name="Osman S."/>
            <person name="Markiewicz E."/>
            <person name="Oyono O.L."/>
            <person name="Patti C."/>
            <person name="Phunkhang P."/>
            <person name="Pierre F."/>
            <person name="Priest M."/>
            <person name="Raghuraman S."/>
            <person name="Rege F."/>
            <person name="Reyes R."/>
            <person name="Rise C."/>
            <person name="Rogov P."/>
            <person name="Ross K."/>
            <person name="Ryan E."/>
            <person name="Settipalli S."/>
            <person name="Shea T."/>
            <person name="Sherpa N."/>
            <person name="Shi L."/>
            <person name="Shih D."/>
            <person name="Sparrow T."/>
            <person name="Spaulding J."/>
            <person name="Stalker J."/>
            <person name="Stange-Thomann N."/>
            <person name="Stavropoulos S."/>
            <person name="Stone C."/>
            <person name="Strader C."/>
            <person name="Tesfaye S."/>
            <person name="Thomson T."/>
            <person name="Thoulutsang Y."/>
            <person name="Thoulutsang D."/>
            <person name="Topham K."/>
            <person name="Topping I."/>
            <person name="Tsamla T."/>
            <person name="Vassiliev H."/>
            <person name="Vo A."/>
            <person name="Wangchuk T."/>
            <person name="Wangdi T."/>
            <person name="Weiand M."/>
            <person name="Wilkinson J."/>
            <person name="Wilson A."/>
            <person name="Yadav S."/>
            <person name="Young G."/>
            <person name="Yu Q."/>
            <person name="Zembek L."/>
            <person name="Zhong D."/>
            <person name="Zimmer A."/>
            <person name="Zwirko Z."/>
            <person name="Jaffe D.B."/>
            <person name="Alvarez P."/>
            <person name="Brockman W."/>
            <person name="Butler J."/>
            <person name="Chin C."/>
            <person name="Gnerre S."/>
            <person name="Grabherr M."/>
            <person name="Kleber M."/>
            <person name="Mauceli E."/>
            <person name="MacCallum I."/>
        </authorList>
    </citation>
    <scope>NUCLEOTIDE SEQUENCE [LARGE SCALE GENOMIC DNA]</scope>
    <source>
        <strain evidence="10">Tucson 14024-0371.13</strain>
    </source>
</reference>
<evidence type="ECO:0000256" key="7">
    <source>
        <dbReference type="ARBA" id="ARBA00023180"/>
    </source>
</evidence>
<dbReference type="GO" id="GO:0008084">
    <property type="term" value="F:imaginal disc growth factor receptor binding"/>
    <property type="evidence" value="ECO:0007669"/>
    <property type="project" value="EnsemblMetazoa"/>
</dbReference>
<dbReference type="InterPro" id="IPR017853">
    <property type="entry name" value="GH"/>
</dbReference>
<dbReference type="GO" id="GO:0007444">
    <property type="term" value="P:imaginal disc development"/>
    <property type="evidence" value="ECO:0007669"/>
    <property type="project" value="EnsemblMetazoa"/>
</dbReference>
<dbReference type="Proteomes" id="UP000007801">
    <property type="component" value="Unassembled WGS sequence"/>
</dbReference>
<keyword evidence="6" id="KW-1015">Disulfide bond</keyword>
<evidence type="ECO:0000313" key="10">
    <source>
        <dbReference type="Proteomes" id="UP000007801"/>
    </source>
</evidence>
<dbReference type="InterPro" id="IPR029070">
    <property type="entry name" value="Chitinase_insertion_sf"/>
</dbReference>
<dbReference type="eggNOG" id="KOG2806">
    <property type="taxonomic scope" value="Eukaryota"/>
</dbReference>
<dbReference type="GeneID" id="6501923"/>
<dbReference type="FunFam" id="3.20.20.80:FF:000071">
    <property type="entry name" value="Imaginal disc growth factor"/>
    <property type="match status" value="1"/>
</dbReference>
<evidence type="ECO:0000313" key="9">
    <source>
        <dbReference type="EMBL" id="EDV33744.2"/>
    </source>
</evidence>
<dbReference type="CTD" id="31926"/>
<dbReference type="Pfam" id="PF00704">
    <property type="entry name" value="Glyco_hydro_18"/>
    <property type="match status" value="1"/>
</dbReference>
<feature type="domain" description="GH18" evidence="8">
    <location>
        <begin position="101"/>
        <end position="518"/>
    </location>
</feature>
<evidence type="ECO:0000256" key="1">
    <source>
        <dbReference type="ARBA" id="ARBA00004613"/>
    </source>
</evidence>
<dbReference type="GO" id="GO:0004568">
    <property type="term" value="F:chitinase activity"/>
    <property type="evidence" value="ECO:0007669"/>
    <property type="project" value="TreeGrafter"/>
</dbReference>
<dbReference type="SUPFAM" id="SSF51445">
    <property type="entry name" value="(Trans)glycosidases"/>
    <property type="match status" value="1"/>
</dbReference>
<dbReference type="Gene3D" id="3.20.20.80">
    <property type="entry name" value="Glycosidases"/>
    <property type="match status" value="1"/>
</dbReference>
<dbReference type="FunFam" id="3.10.50.10:FF:000007">
    <property type="entry name" value="chitinase-like protein Idgf4"/>
    <property type="match status" value="1"/>
</dbReference>
<dbReference type="KEGG" id="dan:6501923"/>
<dbReference type="InParanoid" id="B3MZE3"/>